<dbReference type="PANTHER" id="PTHR33602">
    <property type="entry name" value="REGULATORY PROTEIN RECX FAMILY PROTEIN"/>
    <property type="match status" value="1"/>
</dbReference>
<dbReference type="Proteomes" id="UP001209701">
    <property type="component" value="Unassembled WGS sequence"/>
</dbReference>
<keyword evidence="4 5" id="KW-0963">Cytoplasm</keyword>
<feature type="domain" description="RecX second three-helical" evidence="6">
    <location>
        <begin position="77"/>
        <end position="108"/>
    </location>
</feature>
<sequence>MKKPLSLKMRAIALLSQREHSRTELRRKLLRIQRSMAAKAGVPQLAEADEEAPTDGANLEADIETLLDGLQAQGYLSDARFVESRVHARASRYGSLRIKQELAQHGLSLSAEAMATLKSQEFERAKAVWQRKFGGVMADDGPGKAKQIRFLMARGYAAETIRKLLHSDED</sequence>
<protein>
    <recommendedName>
        <fullName evidence="3 5">Regulatory protein RecX</fullName>
    </recommendedName>
</protein>
<evidence type="ECO:0000256" key="2">
    <source>
        <dbReference type="ARBA" id="ARBA00009695"/>
    </source>
</evidence>
<name>A0ABT2YLB1_9BURK</name>
<dbReference type="Pfam" id="PF21981">
    <property type="entry name" value="RecX_HTH3"/>
    <property type="match status" value="1"/>
</dbReference>
<organism evidence="8 9">
    <name type="scientific">Roseateles oligotrophus</name>
    <dbReference type="NCBI Taxonomy" id="1769250"/>
    <lineage>
        <taxon>Bacteria</taxon>
        <taxon>Pseudomonadati</taxon>
        <taxon>Pseudomonadota</taxon>
        <taxon>Betaproteobacteria</taxon>
        <taxon>Burkholderiales</taxon>
        <taxon>Sphaerotilaceae</taxon>
        <taxon>Roseateles</taxon>
    </lineage>
</organism>
<evidence type="ECO:0000256" key="3">
    <source>
        <dbReference type="ARBA" id="ARBA00018111"/>
    </source>
</evidence>
<dbReference type="HAMAP" id="MF_01114">
    <property type="entry name" value="RecX"/>
    <property type="match status" value="1"/>
</dbReference>
<dbReference type="InterPro" id="IPR003783">
    <property type="entry name" value="Regulatory_RecX"/>
</dbReference>
<dbReference type="Pfam" id="PF02631">
    <property type="entry name" value="RecX_HTH2"/>
    <property type="match status" value="1"/>
</dbReference>
<gene>
    <name evidence="5" type="primary">recX</name>
    <name evidence="8" type="ORF">LNV07_21605</name>
</gene>
<dbReference type="PANTHER" id="PTHR33602:SF1">
    <property type="entry name" value="REGULATORY PROTEIN RECX FAMILY PROTEIN"/>
    <property type="match status" value="1"/>
</dbReference>
<evidence type="ECO:0000259" key="7">
    <source>
        <dbReference type="Pfam" id="PF21981"/>
    </source>
</evidence>
<dbReference type="InterPro" id="IPR053924">
    <property type="entry name" value="RecX_HTH_2nd"/>
</dbReference>
<evidence type="ECO:0000259" key="6">
    <source>
        <dbReference type="Pfam" id="PF02631"/>
    </source>
</evidence>
<evidence type="ECO:0000256" key="1">
    <source>
        <dbReference type="ARBA" id="ARBA00004496"/>
    </source>
</evidence>
<dbReference type="Gene3D" id="1.10.10.10">
    <property type="entry name" value="Winged helix-like DNA-binding domain superfamily/Winged helix DNA-binding domain"/>
    <property type="match status" value="3"/>
</dbReference>
<evidence type="ECO:0000313" key="8">
    <source>
        <dbReference type="EMBL" id="MCV2370690.1"/>
    </source>
</evidence>
<evidence type="ECO:0000256" key="4">
    <source>
        <dbReference type="ARBA" id="ARBA00022490"/>
    </source>
</evidence>
<evidence type="ECO:0000256" key="5">
    <source>
        <dbReference type="HAMAP-Rule" id="MF_01114"/>
    </source>
</evidence>
<comment type="caution">
    <text evidence="8">The sequence shown here is derived from an EMBL/GenBank/DDBJ whole genome shotgun (WGS) entry which is preliminary data.</text>
</comment>
<dbReference type="RefSeq" id="WP_263573279.1">
    <property type="nucleotide sequence ID" value="NZ_JAJIRN010000010.1"/>
</dbReference>
<keyword evidence="9" id="KW-1185">Reference proteome</keyword>
<proteinExistence type="inferred from homology"/>
<comment type="subcellular location">
    <subcellularLocation>
        <location evidence="1 5">Cytoplasm</location>
    </subcellularLocation>
</comment>
<feature type="domain" description="RecX third three-helical" evidence="7">
    <location>
        <begin position="120"/>
        <end position="165"/>
    </location>
</feature>
<comment type="function">
    <text evidence="5">Modulates RecA activity.</text>
</comment>
<dbReference type="InterPro" id="IPR053925">
    <property type="entry name" value="RecX_HTH_3rd"/>
</dbReference>
<evidence type="ECO:0000313" key="9">
    <source>
        <dbReference type="Proteomes" id="UP001209701"/>
    </source>
</evidence>
<reference evidence="8 9" key="1">
    <citation type="submission" date="2021-11" db="EMBL/GenBank/DDBJ databases">
        <authorList>
            <person name="Liang Q."/>
            <person name="Mou H."/>
            <person name="Liu Z."/>
        </authorList>
    </citation>
    <scope>NUCLEOTIDE SEQUENCE [LARGE SCALE GENOMIC DNA]</scope>
    <source>
        <strain evidence="8 9">CHU3</strain>
    </source>
</reference>
<dbReference type="EMBL" id="JAJIRN010000010">
    <property type="protein sequence ID" value="MCV2370690.1"/>
    <property type="molecule type" value="Genomic_DNA"/>
</dbReference>
<comment type="similarity">
    <text evidence="2 5">Belongs to the RecX family.</text>
</comment>
<dbReference type="InterPro" id="IPR036388">
    <property type="entry name" value="WH-like_DNA-bd_sf"/>
</dbReference>
<accession>A0ABT2YLB1</accession>